<gene>
    <name evidence="1" type="ORF">DSO57_1028517</name>
</gene>
<dbReference type="EMBL" id="QTSX02005152">
    <property type="protein sequence ID" value="KAJ9060664.1"/>
    <property type="molecule type" value="Genomic_DNA"/>
</dbReference>
<keyword evidence="2" id="KW-1185">Reference proteome</keyword>
<proteinExistence type="predicted"/>
<accession>A0ACC2SE75</accession>
<organism evidence="1 2">
    <name type="scientific">Entomophthora muscae</name>
    <dbReference type="NCBI Taxonomy" id="34485"/>
    <lineage>
        <taxon>Eukaryota</taxon>
        <taxon>Fungi</taxon>
        <taxon>Fungi incertae sedis</taxon>
        <taxon>Zoopagomycota</taxon>
        <taxon>Entomophthoromycotina</taxon>
        <taxon>Entomophthoromycetes</taxon>
        <taxon>Entomophthorales</taxon>
        <taxon>Entomophthoraceae</taxon>
        <taxon>Entomophthora</taxon>
    </lineage>
</organism>
<sequence length="68" mass="7915">WATSLLTIKRKCLNHQIYPDPVDQLLHNHVFVRITETLEKREDLKAITWDSCQYKCGDPHACCFVGKS</sequence>
<evidence type="ECO:0000313" key="2">
    <source>
        <dbReference type="Proteomes" id="UP001165960"/>
    </source>
</evidence>
<evidence type="ECO:0000313" key="1">
    <source>
        <dbReference type="EMBL" id="KAJ9060664.1"/>
    </source>
</evidence>
<feature type="non-terminal residue" evidence="1">
    <location>
        <position position="1"/>
    </location>
</feature>
<name>A0ACC2SE75_9FUNG</name>
<dbReference type="Proteomes" id="UP001165960">
    <property type="component" value="Unassembled WGS sequence"/>
</dbReference>
<comment type="caution">
    <text evidence="1">The sequence shown here is derived from an EMBL/GenBank/DDBJ whole genome shotgun (WGS) entry which is preliminary data.</text>
</comment>
<reference evidence="1" key="1">
    <citation type="submission" date="2022-04" db="EMBL/GenBank/DDBJ databases">
        <title>Genome of the entomopathogenic fungus Entomophthora muscae.</title>
        <authorList>
            <person name="Elya C."/>
            <person name="Lovett B.R."/>
            <person name="Lee E."/>
            <person name="Macias A.M."/>
            <person name="Hajek A.E."/>
            <person name="De Bivort B.L."/>
            <person name="Kasson M.T."/>
            <person name="De Fine Licht H.H."/>
            <person name="Stajich J.E."/>
        </authorList>
    </citation>
    <scope>NUCLEOTIDE SEQUENCE</scope>
    <source>
        <strain evidence="1">Berkeley</strain>
    </source>
</reference>
<protein>
    <submittedName>
        <fullName evidence="1">Uncharacterized protein</fullName>
    </submittedName>
</protein>